<proteinExistence type="predicted"/>
<feature type="region of interest" description="Disordered" evidence="1">
    <location>
        <begin position="55"/>
        <end position="95"/>
    </location>
</feature>
<dbReference type="EMBL" id="FNUC01000004">
    <property type="protein sequence ID" value="SEF18335.1"/>
    <property type="molecule type" value="Genomic_DNA"/>
</dbReference>
<evidence type="ECO:0000256" key="1">
    <source>
        <dbReference type="SAM" id="MobiDB-lite"/>
    </source>
</evidence>
<feature type="compositionally biased region" description="Basic and acidic residues" evidence="1">
    <location>
        <begin position="74"/>
        <end position="95"/>
    </location>
</feature>
<accession>A0A1H5PX70</accession>
<dbReference type="OrthoDB" id="5193454at2"/>
<reference evidence="3" key="1">
    <citation type="submission" date="2016-10" db="EMBL/GenBank/DDBJ databases">
        <authorList>
            <person name="Varghese N."/>
            <person name="Submissions S."/>
        </authorList>
    </citation>
    <scope>NUCLEOTIDE SEQUENCE [LARGE SCALE GENOMIC DNA]</scope>
    <source>
        <strain evidence="3">DSM 45237</strain>
    </source>
</reference>
<sequence length="95" mass="10255">MSEDVDNQYKLALGEELPTIRGDAMICGFPFYEAENALEKEAWKSGVADTFSTALTGHHSTAGEAGESAGTALENRHDNEPDKVPADDDRARWAG</sequence>
<dbReference type="STRING" id="561176.SAMN04488561_6393"/>
<keyword evidence="3" id="KW-1185">Reference proteome</keyword>
<protein>
    <submittedName>
        <fullName evidence="2">Uncharacterized protein</fullName>
    </submittedName>
</protein>
<evidence type="ECO:0000313" key="3">
    <source>
        <dbReference type="Proteomes" id="UP000181980"/>
    </source>
</evidence>
<evidence type="ECO:0000313" key="2">
    <source>
        <dbReference type="EMBL" id="SEF18335.1"/>
    </source>
</evidence>
<gene>
    <name evidence="2" type="ORF">SAMN04488561_6393</name>
</gene>
<dbReference type="AlphaFoldDB" id="A0A1H5PX70"/>
<organism evidence="2 3">
    <name type="scientific">Jiangella alba</name>
    <dbReference type="NCBI Taxonomy" id="561176"/>
    <lineage>
        <taxon>Bacteria</taxon>
        <taxon>Bacillati</taxon>
        <taxon>Actinomycetota</taxon>
        <taxon>Actinomycetes</taxon>
        <taxon>Jiangellales</taxon>
        <taxon>Jiangellaceae</taxon>
        <taxon>Jiangella</taxon>
    </lineage>
</organism>
<name>A0A1H5PX70_9ACTN</name>
<dbReference type="Proteomes" id="UP000181980">
    <property type="component" value="Unassembled WGS sequence"/>
</dbReference>
<feature type="compositionally biased region" description="Low complexity" evidence="1">
    <location>
        <begin position="60"/>
        <end position="72"/>
    </location>
</feature>
<dbReference type="RefSeq" id="WP_069112115.1">
    <property type="nucleotide sequence ID" value="NZ_FNUC01000004.1"/>
</dbReference>